<keyword evidence="2" id="KW-1185">Reference proteome</keyword>
<evidence type="ECO:0000313" key="2">
    <source>
        <dbReference type="Proteomes" id="UP000789366"/>
    </source>
</evidence>
<reference evidence="1" key="1">
    <citation type="submission" date="2021-06" db="EMBL/GenBank/DDBJ databases">
        <authorList>
            <person name="Kallberg Y."/>
            <person name="Tangrot J."/>
            <person name="Rosling A."/>
        </authorList>
    </citation>
    <scope>NUCLEOTIDE SEQUENCE</scope>
    <source>
        <strain evidence="1">28 12/20/2015</strain>
    </source>
</reference>
<name>A0ACA9PH61_9GLOM</name>
<dbReference type="EMBL" id="CAJVPW010025318">
    <property type="protein sequence ID" value="CAG8708273.1"/>
    <property type="molecule type" value="Genomic_DNA"/>
</dbReference>
<sequence length="56" mass="6255">VTKKLAFDLHGQAATQTHTSSSRSECLSINKADKPSYFLMKTKLTFTPIELSLQQI</sequence>
<organism evidence="1 2">
    <name type="scientific">Cetraspora pellucida</name>
    <dbReference type="NCBI Taxonomy" id="1433469"/>
    <lineage>
        <taxon>Eukaryota</taxon>
        <taxon>Fungi</taxon>
        <taxon>Fungi incertae sedis</taxon>
        <taxon>Mucoromycota</taxon>
        <taxon>Glomeromycotina</taxon>
        <taxon>Glomeromycetes</taxon>
        <taxon>Diversisporales</taxon>
        <taxon>Gigasporaceae</taxon>
        <taxon>Cetraspora</taxon>
    </lineage>
</organism>
<gene>
    <name evidence="1" type="ORF">SPELUC_LOCUS11659</name>
</gene>
<protein>
    <submittedName>
        <fullName evidence="1">1837_t:CDS:1</fullName>
    </submittedName>
</protein>
<proteinExistence type="predicted"/>
<accession>A0ACA9PH61</accession>
<dbReference type="Proteomes" id="UP000789366">
    <property type="component" value="Unassembled WGS sequence"/>
</dbReference>
<evidence type="ECO:0000313" key="1">
    <source>
        <dbReference type="EMBL" id="CAG8708273.1"/>
    </source>
</evidence>
<comment type="caution">
    <text evidence="1">The sequence shown here is derived from an EMBL/GenBank/DDBJ whole genome shotgun (WGS) entry which is preliminary data.</text>
</comment>
<feature type="non-terminal residue" evidence="1">
    <location>
        <position position="1"/>
    </location>
</feature>